<evidence type="ECO:0000313" key="1">
    <source>
        <dbReference type="EMBL" id="KGA33197.1"/>
    </source>
</evidence>
<dbReference type="OrthoDB" id="6506469at2"/>
<sequence>MKYFNIRFDQFFIHSTGTLWFNGQHLWSVLGNTLDADAFVPRLSCVSGIFSLAMLSGNNMNSGLAFARFKQKGYQ</sequence>
<proteinExistence type="predicted"/>
<organism evidence="1 2">
    <name type="scientific">Pectobacterium brasiliense</name>
    <dbReference type="NCBI Taxonomy" id="180957"/>
    <lineage>
        <taxon>Bacteria</taxon>
        <taxon>Pseudomonadati</taxon>
        <taxon>Pseudomonadota</taxon>
        <taxon>Gammaproteobacteria</taxon>
        <taxon>Enterobacterales</taxon>
        <taxon>Pectobacteriaceae</taxon>
        <taxon>Pectobacterium</taxon>
    </lineage>
</organism>
<dbReference type="EMBL" id="JQOD01000003">
    <property type="protein sequence ID" value="KGA33197.1"/>
    <property type="molecule type" value="Genomic_DNA"/>
</dbReference>
<name>A0A0M2F0S9_9GAMM</name>
<protein>
    <submittedName>
        <fullName evidence="1">Uncharacterized protein</fullName>
    </submittedName>
</protein>
<gene>
    <name evidence="1" type="ORF">KU74_14985</name>
</gene>
<reference evidence="1 2" key="1">
    <citation type="submission" date="2014-08" db="EMBL/GenBank/DDBJ databases">
        <title>Genome sequences of NCPPB Pectobacterium isolates.</title>
        <authorList>
            <person name="Glover R.H."/>
            <person name="Sapp M."/>
            <person name="Elphinstone J."/>
        </authorList>
    </citation>
    <scope>NUCLEOTIDE SEQUENCE [LARGE SCALE GENOMIC DNA]</scope>
    <source>
        <strain evidence="1 2">LMG 21372</strain>
    </source>
</reference>
<accession>A0A0M2F0S9</accession>
<comment type="caution">
    <text evidence="1">The sequence shown here is derived from an EMBL/GenBank/DDBJ whole genome shotgun (WGS) entry which is preliminary data.</text>
</comment>
<dbReference type="STRING" id="180957.B5S52_07510"/>
<dbReference type="Proteomes" id="UP000029435">
    <property type="component" value="Unassembled WGS sequence"/>
</dbReference>
<dbReference type="AlphaFoldDB" id="A0A0M2F0S9"/>
<evidence type="ECO:0000313" key="2">
    <source>
        <dbReference type="Proteomes" id="UP000029435"/>
    </source>
</evidence>